<evidence type="ECO:0000313" key="2">
    <source>
        <dbReference type="Proteomes" id="UP000199706"/>
    </source>
</evidence>
<organism evidence="1 2">
    <name type="scientific">Paraburkholderia phenazinium</name>
    <dbReference type="NCBI Taxonomy" id="60549"/>
    <lineage>
        <taxon>Bacteria</taxon>
        <taxon>Pseudomonadati</taxon>
        <taxon>Pseudomonadota</taxon>
        <taxon>Betaproteobacteria</taxon>
        <taxon>Burkholderiales</taxon>
        <taxon>Burkholderiaceae</taxon>
        <taxon>Paraburkholderia</taxon>
    </lineage>
</organism>
<gene>
    <name evidence="1" type="ORF">SAMN05216466_101198</name>
</gene>
<protein>
    <submittedName>
        <fullName evidence="1">Uncharacterized protein</fullName>
    </submittedName>
</protein>
<evidence type="ECO:0000313" key="1">
    <source>
        <dbReference type="EMBL" id="SDF82658.1"/>
    </source>
</evidence>
<dbReference type="AlphaFoldDB" id="A0A1G7P8P7"/>
<sequence length="67" mass="7505">MACEYFFALVVAPIRNCSELVDGHLCTGKLRHRRQLITIDAIIGNDVRDDQVVLCVNRSLHVVPDNA</sequence>
<dbReference type="Proteomes" id="UP000199706">
    <property type="component" value="Unassembled WGS sequence"/>
</dbReference>
<reference evidence="1 2" key="1">
    <citation type="submission" date="2016-10" db="EMBL/GenBank/DDBJ databases">
        <authorList>
            <person name="de Groot N.N."/>
        </authorList>
    </citation>
    <scope>NUCLEOTIDE SEQUENCE [LARGE SCALE GENOMIC DNA]</scope>
    <source>
        <strain evidence="1 2">LMG 2247</strain>
    </source>
</reference>
<name>A0A1G7P8P7_9BURK</name>
<dbReference type="EMBL" id="FNCJ01000001">
    <property type="protein sequence ID" value="SDF82658.1"/>
    <property type="molecule type" value="Genomic_DNA"/>
</dbReference>
<accession>A0A1G7P8P7</accession>
<proteinExistence type="predicted"/>